<organism evidence="1 2">
    <name type="scientific">Elysia marginata</name>
    <dbReference type="NCBI Taxonomy" id="1093978"/>
    <lineage>
        <taxon>Eukaryota</taxon>
        <taxon>Metazoa</taxon>
        <taxon>Spiralia</taxon>
        <taxon>Lophotrochozoa</taxon>
        <taxon>Mollusca</taxon>
        <taxon>Gastropoda</taxon>
        <taxon>Heterobranchia</taxon>
        <taxon>Euthyneura</taxon>
        <taxon>Panpulmonata</taxon>
        <taxon>Sacoglossa</taxon>
        <taxon>Placobranchoidea</taxon>
        <taxon>Plakobranchidae</taxon>
        <taxon>Elysia</taxon>
    </lineage>
</organism>
<keyword evidence="2" id="KW-1185">Reference proteome</keyword>
<comment type="caution">
    <text evidence="1">The sequence shown here is derived from an EMBL/GenBank/DDBJ whole genome shotgun (WGS) entry which is preliminary data.</text>
</comment>
<dbReference type="EMBL" id="BMAT01009050">
    <property type="protein sequence ID" value="GFR97679.1"/>
    <property type="molecule type" value="Genomic_DNA"/>
</dbReference>
<proteinExistence type="predicted"/>
<protein>
    <submittedName>
        <fullName evidence="1">Uncharacterized protein</fullName>
    </submittedName>
</protein>
<dbReference type="AlphaFoldDB" id="A0AAV4HJ39"/>
<dbReference type="Proteomes" id="UP000762676">
    <property type="component" value="Unassembled WGS sequence"/>
</dbReference>
<evidence type="ECO:0000313" key="2">
    <source>
        <dbReference type="Proteomes" id="UP000762676"/>
    </source>
</evidence>
<name>A0AAV4HJ39_9GAST</name>
<sequence>MQVYKSEKRAVANFDSHSIDIAHRLGKYGQNRHRAVIVRFNTHSAAKRVLRCRCALKLKGTNVYMTEDLTRINANRLHKVRNLETVALAWTRGGKIFTKDLNGVVTKINNDEDIHQVNTMLGRSNQSTWMRGRGGDNIASTQDLANLRMEI</sequence>
<reference evidence="1 2" key="1">
    <citation type="journal article" date="2021" name="Elife">
        <title>Chloroplast acquisition without the gene transfer in kleptoplastic sea slugs, Plakobranchus ocellatus.</title>
        <authorList>
            <person name="Maeda T."/>
            <person name="Takahashi S."/>
            <person name="Yoshida T."/>
            <person name="Shimamura S."/>
            <person name="Takaki Y."/>
            <person name="Nagai Y."/>
            <person name="Toyoda A."/>
            <person name="Suzuki Y."/>
            <person name="Arimoto A."/>
            <person name="Ishii H."/>
            <person name="Satoh N."/>
            <person name="Nishiyama T."/>
            <person name="Hasebe M."/>
            <person name="Maruyama T."/>
            <person name="Minagawa J."/>
            <person name="Obokata J."/>
            <person name="Shigenobu S."/>
        </authorList>
    </citation>
    <scope>NUCLEOTIDE SEQUENCE [LARGE SCALE GENOMIC DNA]</scope>
</reference>
<evidence type="ECO:0000313" key="1">
    <source>
        <dbReference type="EMBL" id="GFR97679.1"/>
    </source>
</evidence>
<accession>A0AAV4HJ39</accession>
<gene>
    <name evidence="1" type="ORF">ElyMa_004483600</name>
</gene>